<feature type="transmembrane region" description="Helical" evidence="3">
    <location>
        <begin position="591"/>
        <end position="607"/>
    </location>
</feature>
<protein>
    <submittedName>
        <fullName evidence="4">Uncharacterized protein</fullName>
    </submittedName>
</protein>
<reference evidence="4 5" key="1">
    <citation type="journal article" date="2015" name="Nature">
        <title>rRNA introns, odd ribosomes, and small enigmatic genomes across a large radiation of phyla.</title>
        <authorList>
            <person name="Brown C.T."/>
            <person name="Hug L.A."/>
            <person name="Thomas B.C."/>
            <person name="Sharon I."/>
            <person name="Castelle C.J."/>
            <person name="Singh A."/>
            <person name="Wilkins M.J."/>
            <person name="Williams K.H."/>
            <person name="Banfield J.F."/>
        </authorList>
    </citation>
    <scope>NUCLEOTIDE SEQUENCE [LARGE SCALE GENOMIC DNA]</scope>
</reference>
<feature type="compositionally biased region" description="Polar residues" evidence="2">
    <location>
        <begin position="81"/>
        <end position="92"/>
    </location>
</feature>
<evidence type="ECO:0000256" key="3">
    <source>
        <dbReference type="SAM" id="Phobius"/>
    </source>
</evidence>
<comment type="caution">
    <text evidence="4">The sequence shown here is derived from an EMBL/GenBank/DDBJ whole genome shotgun (WGS) entry which is preliminary data.</text>
</comment>
<dbReference type="Proteomes" id="UP000034917">
    <property type="component" value="Unassembled WGS sequence"/>
</dbReference>
<gene>
    <name evidence="4" type="ORF">US40_C0004G0032</name>
</gene>
<sequence length="609" mass="67552">MAGEQQFTPEAAKAVVGVMAHPETAVTGTTTADKILEAARSRYQVGQSEASLEVIARKTLPHKKEDVDRVALWNLSSARDLTTQEKTNPTNTDESRRFDESKSEDEAVRSLVEEGTIDAAFRTKITTFLETNSPIVGKVIEEMRASGGNVDNFVDGLMKMPGFKKLAMEFHTARWDPTKRLTQEAAVQNLELEMAKLSAQLGTEVTQIQIDAAETELDNANTALTPKTAELIKIKSKTDKLKDLEDEMKTTKEMFNKNKGVGGALEAQKNDLLLRRGGLDATTQQDQIDIIDQQIKKIDATPAYANYIKAQADIAEYNALPAEIAALQITVEPLQKQIIKKQNALDALLEKQKTNNTPQKKAEIEAQIKQKQGQLADAKTLLEAEQMKFYREVTHIGEDAMEKFITDSLNGVKTIWKEEATKQAEKDKTDQGKTAALAIEKAQNHLWKTAKTKGKLTFYTPDKNKAQTILNEAFKAGGGENIAVYLETKTPVELGITVDEHVALKEKLKDPEFRKVQSEGIAKQALCDYLIAGGRLNGDLVKSLATTEFGRGLLSEARTKADEAIQKYKDQFGKGVLDKGTKFAEFLKKSWWMWGIGILALIIFLTMNK</sequence>
<proteinExistence type="predicted"/>
<keyword evidence="1" id="KW-0175">Coiled coil</keyword>
<keyword evidence="3" id="KW-0472">Membrane</keyword>
<feature type="region of interest" description="Disordered" evidence="2">
    <location>
        <begin position="81"/>
        <end position="105"/>
    </location>
</feature>
<evidence type="ECO:0000313" key="4">
    <source>
        <dbReference type="EMBL" id="KKQ25997.1"/>
    </source>
</evidence>
<dbReference type="PATRIC" id="fig|1618486.3.peg.387"/>
<feature type="coiled-coil region" evidence="1">
    <location>
        <begin position="361"/>
        <end position="388"/>
    </location>
</feature>
<organism evidence="4 5">
    <name type="scientific">Candidatus Roizmanbacteria bacterium GW2011_GWC2_37_13</name>
    <dbReference type="NCBI Taxonomy" id="1618486"/>
    <lineage>
        <taxon>Bacteria</taxon>
        <taxon>Candidatus Roizmaniibacteriota</taxon>
    </lineage>
</organism>
<keyword evidence="3" id="KW-1133">Transmembrane helix</keyword>
<evidence type="ECO:0000313" key="5">
    <source>
        <dbReference type="Proteomes" id="UP000034917"/>
    </source>
</evidence>
<keyword evidence="3" id="KW-0812">Transmembrane</keyword>
<evidence type="ECO:0000256" key="1">
    <source>
        <dbReference type="SAM" id="Coils"/>
    </source>
</evidence>
<feature type="compositionally biased region" description="Basic and acidic residues" evidence="2">
    <location>
        <begin position="93"/>
        <end position="105"/>
    </location>
</feature>
<evidence type="ECO:0000256" key="2">
    <source>
        <dbReference type="SAM" id="MobiDB-lite"/>
    </source>
</evidence>
<dbReference type="EMBL" id="LBSV01000004">
    <property type="protein sequence ID" value="KKQ25997.1"/>
    <property type="molecule type" value="Genomic_DNA"/>
</dbReference>
<name>A0A0G0G7H5_9BACT</name>
<accession>A0A0G0G7H5</accession>
<dbReference type="AlphaFoldDB" id="A0A0G0G7H5"/>